<reference evidence="1" key="1">
    <citation type="submission" date="2018-02" db="EMBL/GenBank/DDBJ databases">
        <title>The genomes of Aspergillus section Nigri reveals drivers in fungal speciation.</title>
        <authorList>
            <consortium name="DOE Joint Genome Institute"/>
            <person name="Vesth T.C."/>
            <person name="Nybo J."/>
            <person name="Theobald S."/>
            <person name="Brandl J."/>
            <person name="Frisvad J.C."/>
            <person name="Nielsen K.F."/>
            <person name="Lyhne E.K."/>
            <person name="Kogle M.E."/>
            <person name="Kuo A."/>
            <person name="Riley R."/>
            <person name="Clum A."/>
            <person name="Nolan M."/>
            <person name="Lipzen A."/>
            <person name="Salamov A."/>
            <person name="Henrissat B."/>
            <person name="Wiebenga A."/>
            <person name="De vries R.P."/>
            <person name="Grigoriev I.V."/>
            <person name="Mortensen U.H."/>
            <person name="Andersen M.R."/>
            <person name="Baker S.E."/>
        </authorList>
    </citation>
    <scope>NUCLEOTIDE SEQUENCE</scope>
    <source>
        <strain evidence="1">CBS 621.78</strain>
    </source>
</reference>
<organism evidence="1 2">
    <name type="scientific">Aspergillus brunneoviolaceus CBS 621.78</name>
    <dbReference type="NCBI Taxonomy" id="1450534"/>
    <lineage>
        <taxon>Eukaryota</taxon>
        <taxon>Fungi</taxon>
        <taxon>Dikarya</taxon>
        <taxon>Ascomycota</taxon>
        <taxon>Pezizomycotina</taxon>
        <taxon>Eurotiomycetes</taxon>
        <taxon>Eurotiomycetidae</taxon>
        <taxon>Eurotiales</taxon>
        <taxon>Aspergillaceae</taxon>
        <taxon>Aspergillus</taxon>
        <taxon>Aspergillus subgen. Circumdati</taxon>
    </lineage>
</organism>
<evidence type="ECO:0000313" key="2">
    <source>
        <dbReference type="Proteomes" id="UP000249057"/>
    </source>
</evidence>
<evidence type="ECO:0000313" key="1">
    <source>
        <dbReference type="EMBL" id="RAH48003.1"/>
    </source>
</evidence>
<protein>
    <submittedName>
        <fullName evidence="1">Uncharacterized protein</fullName>
    </submittedName>
</protein>
<sequence>MMVLSLIIIIIIYLTVLPCVFLICVLLFARQGIIIYARERKSRKYYTWDRMLGTDGCPPSSFLGDCTLQTPNNLGPSGSKAQEADGRNTGRPGLRTVGRSWGNGTSV</sequence>
<proteinExistence type="predicted"/>
<accession>A0ACD1GFP8</accession>
<dbReference type="EMBL" id="KZ825326">
    <property type="protein sequence ID" value="RAH48003.1"/>
    <property type="molecule type" value="Genomic_DNA"/>
</dbReference>
<keyword evidence="2" id="KW-1185">Reference proteome</keyword>
<gene>
    <name evidence="1" type="ORF">BO95DRAFT_63808</name>
</gene>
<name>A0ACD1GFP8_9EURO</name>
<dbReference type="Proteomes" id="UP000249057">
    <property type="component" value="Unassembled WGS sequence"/>
</dbReference>